<proteinExistence type="predicted"/>
<gene>
    <name evidence="1" type="ORF">MtrunA17_Chr1g0192981</name>
</gene>
<accession>A0A396JXF2</accession>
<name>A0A396JXF2_MEDTR</name>
<dbReference type="EMBL" id="PSQE01000001">
    <property type="protein sequence ID" value="RHN80878.1"/>
    <property type="molecule type" value="Genomic_DNA"/>
</dbReference>
<dbReference type="AlphaFoldDB" id="A0A396JXF2"/>
<dbReference type="Gramene" id="rna4854">
    <property type="protein sequence ID" value="RHN80878.1"/>
    <property type="gene ID" value="gene4854"/>
</dbReference>
<protein>
    <submittedName>
        <fullName evidence="1">Uncharacterized protein</fullName>
    </submittedName>
</protein>
<sequence length="97" mass="10844">MHFHFPHSFKFYLHITHMGRRKSKQSGITKSKQTLFFFFAKIGAIHLKIETLTMGHNCKNDGSVRSEAAMVVVVIVAAAVTGNRKGLVEVVEMVEGL</sequence>
<organism evidence="1">
    <name type="scientific">Medicago truncatula</name>
    <name type="common">Barrel medic</name>
    <name type="synonym">Medicago tribuloides</name>
    <dbReference type="NCBI Taxonomy" id="3880"/>
    <lineage>
        <taxon>Eukaryota</taxon>
        <taxon>Viridiplantae</taxon>
        <taxon>Streptophyta</taxon>
        <taxon>Embryophyta</taxon>
        <taxon>Tracheophyta</taxon>
        <taxon>Spermatophyta</taxon>
        <taxon>Magnoliopsida</taxon>
        <taxon>eudicotyledons</taxon>
        <taxon>Gunneridae</taxon>
        <taxon>Pentapetalae</taxon>
        <taxon>rosids</taxon>
        <taxon>fabids</taxon>
        <taxon>Fabales</taxon>
        <taxon>Fabaceae</taxon>
        <taxon>Papilionoideae</taxon>
        <taxon>50 kb inversion clade</taxon>
        <taxon>NPAAA clade</taxon>
        <taxon>Hologalegina</taxon>
        <taxon>IRL clade</taxon>
        <taxon>Trifolieae</taxon>
        <taxon>Medicago</taxon>
    </lineage>
</organism>
<reference evidence="1" key="1">
    <citation type="journal article" date="2018" name="Nat. Plants">
        <title>Whole-genome landscape of Medicago truncatula symbiotic genes.</title>
        <authorList>
            <person name="Pecrix Y."/>
            <person name="Gamas P."/>
            <person name="Carrere S."/>
        </authorList>
    </citation>
    <scope>NUCLEOTIDE SEQUENCE</scope>
    <source>
        <tissue evidence="1">Leaves</tissue>
    </source>
</reference>
<dbReference type="Proteomes" id="UP000265566">
    <property type="component" value="Chromosome 1"/>
</dbReference>
<comment type="caution">
    <text evidence="1">The sequence shown here is derived from an EMBL/GenBank/DDBJ whole genome shotgun (WGS) entry which is preliminary data.</text>
</comment>
<evidence type="ECO:0000313" key="1">
    <source>
        <dbReference type="EMBL" id="RHN80878.1"/>
    </source>
</evidence>